<feature type="transmembrane region" description="Helical" evidence="6">
    <location>
        <begin position="344"/>
        <end position="364"/>
    </location>
</feature>
<evidence type="ECO:0000256" key="4">
    <source>
        <dbReference type="ARBA" id="ARBA00022989"/>
    </source>
</evidence>
<name>A0ABU4RIJ0_9HYPH</name>
<feature type="transmembrane region" description="Helical" evidence="6">
    <location>
        <begin position="384"/>
        <end position="403"/>
    </location>
</feature>
<dbReference type="PANTHER" id="PTHR34697:SF2">
    <property type="entry name" value="PHOSPHATIDYLGLYCEROL LYSYLTRANSFERASE"/>
    <property type="match status" value="1"/>
</dbReference>
<evidence type="ECO:0000256" key="5">
    <source>
        <dbReference type="ARBA" id="ARBA00023136"/>
    </source>
</evidence>
<proteinExistence type="predicted"/>
<feature type="transmembrane region" description="Helical" evidence="6">
    <location>
        <begin position="433"/>
        <end position="450"/>
    </location>
</feature>
<accession>A0ABU4RIJ0</accession>
<dbReference type="InterPro" id="IPR016181">
    <property type="entry name" value="Acyl_CoA_acyltransferase"/>
</dbReference>
<protein>
    <submittedName>
        <fullName evidence="8">Bifunctional lysylphosphatidylglycerol flippase/synthetase MprF</fullName>
    </submittedName>
</protein>
<keyword evidence="5 6" id="KW-0472">Membrane</keyword>
<evidence type="ECO:0000256" key="1">
    <source>
        <dbReference type="ARBA" id="ARBA00004651"/>
    </source>
</evidence>
<comment type="caution">
    <text evidence="8">The sequence shown here is derived from an EMBL/GenBank/DDBJ whole genome shotgun (WGS) entry which is preliminary data.</text>
</comment>
<dbReference type="NCBIfam" id="NF033480">
    <property type="entry name" value="bifunc_MprF"/>
    <property type="match status" value="1"/>
</dbReference>
<feature type="transmembrane region" description="Helical" evidence="6">
    <location>
        <begin position="507"/>
        <end position="528"/>
    </location>
</feature>
<dbReference type="Pfam" id="PF09924">
    <property type="entry name" value="LPG_synthase_C"/>
    <property type="match status" value="1"/>
</dbReference>
<dbReference type="PANTHER" id="PTHR34697">
    <property type="entry name" value="PHOSPHATIDYLGLYCEROL LYSYLTRANSFERASE"/>
    <property type="match status" value="1"/>
</dbReference>
<feature type="transmembrane region" description="Helical" evidence="6">
    <location>
        <begin position="410"/>
        <end position="427"/>
    </location>
</feature>
<keyword evidence="2" id="KW-1003">Cell membrane</keyword>
<dbReference type="InterPro" id="IPR024320">
    <property type="entry name" value="LPG_synthase_C"/>
</dbReference>
<feature type="transmembrane region" description="Helical" evidence="6">
    <location>
        <begin position="70"/>
        <end position="95"/>
    </location>
</feature>
<dbReference type="EMBL" id="JAXAFJ010000001">
    <property type="protein sequence ID" value="MDX6804649.1"/>
    <property type="molecule type" value="Genomic_DNA"/>
</dbReference>
<dbReference type="Proteomes" id="UP001274321">
    <property type="component" value="Unassembled WGS sequence"/>
</dbReference>
<feature type="transmembrane region" description="Helical" evidence="6">
    <location>
        <begin position="182"/>
        <end position="201"/>
    </location>
</feature>
<evidence type="ECO:0000313" key="9">
    <source>
        <dbReference type="Proteomes" id="UP001274321"/>
    </source>
</evidence>
<evidence type="ECO:0000256" key="6">
    <source>
        <dbReference type="SAM" id="Phobius"/>
    </source>
</evidence>
<reference evidence="8 9" key="1">
    <citation type="submission" date="2023-11" db="EMBL/GenBank/DDBJ databases">
        <authorList>
            <person name="Bao R."/>
        </authorList>
    </citation>
    <scope>NUCLEOTIDE SEQUENCE [LARGE SCALE GENOMIC DNA]</scope>
    <source>
        <strain evidence="8 9">PJ23</strain>
    </source>
</reference>
<keyword evidence="3 6" id="KW-0812">Transmembrane</keyword>
<feature type="transmembrane region" description="Helical" evidence="6">
    <location>
        <begin position="304"/>
        <end position="323"/>
    </location>
</feature>
<organism evidence="8 9">
    <name type="scientific">Terrihabitans rhizophilus</name>
    <dbReference type="NCBI Taxonomy" id="3092662"/>
    <lineage>
        <taxon>Bacteria</taxon>
        <taxon>Pseudomonadati</taxon>
        <taxon>Pseudomonadota</taxon>
        <taxon>Alphaproteobacteria</taxon>
        <taxon>Hyphomicrobiales</taxon>
        <taxon>Terrihabitans</taxon>
    </lineage>
</organism>
<dbReference type="InterPro" id="IPR051211">
    <property type="entry name" value="PG_lysyltransferase"/>
</dbReference>
<feature type="domain" description="Phosphatidylglycerol lysyltransferase C-terminal" evidence="7">
    <location>
        <begin position="550"/>
        <end position="839"/>
    </location>
</feature>
<feature type="transmembrane region" description="Helical" evidence="6">
    <location>
        <begin position="222"/>
        <end position="244"/>
    </location>
</feature>
<dbReference type="SUPFAM" id="SSF55729">
    <property type="entry name" value="Acyl-CoA N-acyltransferases (Nat)"/>
    <property type="match status" value="1"/>
</dbReference>
<keyword evidence="9" id="KW-1185">Reference proteome</keyword>
<feature type="transmembrane region" description="Helical" evidence="6">
    <location>
        <begin position="462"/>
        <end position="487"/>
    </location>
</feature>
<sequence length="867" mass="93185">MSAENAEAAAASEDEPGPIRRWLGRWRHVLTGLGVAAILGLVWLALSHFAAEITYADVLRELSATSWAEIGLAVLWTFASFVALSFYDVSALWFIGRPLPYTQVGLTSFFAYAVGNVAGFGPLTGGAVRYHFYAPLGLDAEDIGKIVAFVTATFTIGIATITALGLLFVADAVAAPLNIPSSLLQMAGAAVCVVVIGLIVISARGGEARFFGRTLRLPRPHILVLQILVAALDMFCSGAALWVLLPDSGLSLPAFIAVYVVAVGLGVLSHVPGGIGVFDAVIIAVVGRTASVDQVLGALILYRAIYYLLPLAVAALAASAVTAHRMARAPSGDALRVAARAAPAVLSALTFCLGTILILSSVTPASGEVLSLLSRYVPLPVLEASHFLASVLGLCMLVVARGLAFRLSGAWWAALFAIGAAIVLSLLKAVAYVEGGLLVLVGAALIFTRAQFNRPSLLTHQVLSPAWVIGIGSVLAAALAVLFFAYSEVDYTHQLWWQFEFTGEAPRSLRALLGITLAALVFGGWTLLRHARYLATLPSAEDMARAPAIIEMQGRADANLARTGDKSLMFSEDGRAFIMYGVRARTWVALFDPIGPEDAWPALIWRFVEAAREAGARPVFYQVAPENLALYADVGLHAFKIGEEARLDLTGFDLTGSRRATLRQTYARGQRDGLFFEVVPRDAVPAILADLRAVSDSWLDHHKAREKRFSLGAFTPDYLLAQPVAVLRHEGRIVAFANLLTTETREEASIDLMRFHKDAPKVAMEFLFTSLCLHFKAQDYHWFVLGMAPLSGLSTSPAAPLWHRVGRTLFERGERFYNFRGLRAFKAKFSPHWQPRYFAVPGGLEPAIALADVAALISGGIKGVIAK</sequence>
<evidence type="ECO:0000313" key="8">
    <source>
        <dbReference type="EMBL" id="MDX6804649.1"/>
    </source>
</evidence>
<evidence type="ECO:0000259" key="7">
    <source>
        <dbReference type="Pfam" id="PF09924"/>
    </source>
</evidence>
<evidence type="ECO:0000256" key="2">
    <source>
        <dbReference type="ARBA" id="ARBA00022475"/>
    </source>
</evidence>
<keyword evidence="4 6" id="KW-1133">Transmembrane helix</keyword>
<evidence type="ECO:0000256" key="3">
    <source>
        <dbReference type="ARBA" id="ARBA00022692"/>
    </source>
</evidence>
<comment type="subcellular location">
    <subcellularLocation>
        <location evidence="1">Cell membrane</location>
        <topology evidence="1">Multi-pass membrane protein</topology>
    </subcellularLocation>
</comment>
<feature type="transmembrane region" description="Helical" evidence="6">
    <location>
        <begin position="146"/>
        <end position="170"/>
    </location>
</feature>
<feature type="transmembrane region" description="Helical" evidence="6">
    <location>
        <begin position="250"/>
        <end position="268"/>
    </location>
</feature>
<feature type="transmembrane region" description="Helical" evidence="6">
    <location>
        <begin position="29"/>
        <end position="50"/>
    </location>
</feature>
<dbReference type="RefSeq" id="WP_319842772.1">
    <property type="nucleotide sequence ID" value="NZ_JAXAFJ010000001.1"/>
</dbReference>
<gene>
    <name evidence="8" type="primary">mprF</name>
    <name evidence="8" type="ORF">SCD90_01115</name>
</gene>